<reference evidence="1 2" key="1">
    <citation type="journal article" date="2017" name="Poromechanics V (2013)">
        <title>Genomic Characterization of the Arsenic-Tolerant Actinobacterium, &lt;i&gt;Rhodococcus erythropolis&lt;/i&gt; S43.</title>
        <authorList>
            <person name="Retamal-Morales G."/>
            <person name="Mehnert M."/>
            <person name="Schwabe R."/>
            <person name="Tischler D."/>
            <person name="Schloemann M."/>
            <person name="Levican G.J."/>
        </authorList>
    </citation>
    <scope>NUCLEOTIDE SEQUENCE [LARGE SCALE GENOMIC DNA]</scope>
    <source>
        <strain evidence="1 2">S43</strain>
    </source>
</reference>
<organism evidence="1 2">
    <name type="scientific">Rhodococcus erythropolis</name>
    <name type="common">Arthrobacter picolinophilus</name>
    <dbReference type="NCBI Taxonomy" id="1833"/>
    <lineage>
        <taxon>Bacteria</taxon>
        <taxon>Bacillati</taxon>
        <taxon>Actinomycetota</taxon>
        <taxon>Actinomycetes</taxon>
        <taxon>Mycobacteriales</taxon>
        <taxon>Nocardiaceae</taxon>
        <taxon>Rhodococcus</taxon>
        <taxon>Rhodococcus erythropolis group</taxon>
    </lineage>
</organism>
<gene>
    <name evidence="1" type="ORF">BS297_12705</name>
</gene>
<evidence type="ECO:0000313" key="2">
    <source>
        <dbReference type="Proteomes" id="UP000325576"/>
    </source>
</evidence>
<evidence type="ECO:0000313" key="1">
    <source>
        <dbReference type="EMBL" id="KAB2584987.1"/>
    </source>
</evidence>
<comment type="caution">
    <text evidence="1">The sequence shown here is derived from an EMBL/GenBank/DDBJ whole genome shotgun (WGS) entry which is preliminary data.</text>
</comment>
<accession>A0A0C2WDW2</accession>
<dbReference type="EMBL" id="MRBO01000382">
    <property type="protein sequence ID" value="KAB2584987.1"/>
    <property type="molecule type" value="Genomic_DNA"/>
</dbReference>
<dbReference type="AlphaFoldDB" id="A0A0C2WDW2"/>
<dbReference type="Proteomes" id="UP000325576">
    <property type="component" value="Unassembled WGS sequence"/>
</dbReference>
<dbReference type="RefSeq" id="WP_042951890.1">
    <property type="nucleotide sequence ID" value="NZ_JAGYWG010000002.1"/>
</dbReference>
<protein>
    <submittedName>
        <fullName evidence="1">Uncharacterized protein</fullName>
    </submittedName>
</protein>
<proteinExistence type="predicted"/>
<sequence length="263" mass="27195">MSSPSATLTVWAASWLAGDAAPDDVIDALAAWAPMHLIGAADAETAVRHDLEWPGVTASGVSTLLRIARSEAAEVRLVLPTAGDVRGLPTGTEFARAAIATGEGIQIGAVGKPGVGLVPSKEGPDVLRWTVFSIPTVAGSAESIGLREAEYELRQAVRDAAEVLGGLPAVATGMPGGDARTLVAEALQAQAGYRWPSTLSPRHLQVIDTADNVAAILTVAASVSTNQAPSVSTAQRRDDLLRRLWDVVRTARVASANSVSIRA</sequence>
<name>A0A0C2WDW2_RHOER</name>